<evidence type="ECO:0000313" key="5">
    <source>
        <dbReference type="EMBL" id="SCD19251.1"/>
    </source>
</evidence>
<dbReference type="KEGG" id="psac:PSM36_0419"/>
<evidence type="ECO:0000259" key="4">
    <source>
        <dbReference type="Pfam" id="PF01420"/>
    </source>
</evidence>
<evidence type="ECO:0000256" key="3">
    <source>
        <dbReference type="ARBA" id="ARBA00023125"/>
    </source>
</evidence>
<dbReference type="InterPro" id="IPR044946">
    <property type="entry name" value="Restrct_endonuc_typeI_TRD_sf"/>
</dbReference>
<dbReference type="REBASE" id="188657">
    <property type="entry name" value="S.PsaM36ORF420P"/>
</dbReference>
<dbReference type="AlphaFoldDB" id="A0A1R3SUK0"/>
<gene>
    <name evidence="5" type="primary">bcgIB</name>
    <name evidence="5" type="ORF">PSM36_0419</name>
</gene>
<dbReference type="InterPro" id="IPR000055">
    <property type="entry name" value="Restrct_endonuc_typeI_TRD"/>
</dbReference>
<dbReference type="GO" id="GO:0009307">
    <property type="term" value="P:DNA restriction-modification system"/>
    <property type="evidence" value="ECO:0007669"/>
    <property type="project" value="UniProtKB-KW"/>
</dbReference>
<keyword evidence="2" id="KW-0680">Restriction system</keyword>
<sequence>MKLSLKDRDWGVFFLDDLFDIYSTSSSIDRNKLNAKSGRFPYITRTDKNNGYDDFVQIQAEKYKIDKANVITVGLDTQTVFYQPYPFYTGQNIQILSSEELNKYIALYLIPLISIQMTKFNWGGNGATLSRLKRSKILLPITPQGKPDYPFMEAFMRQKEKEKKEVYKYFIQKRYSEIKDVRIIPLSEKEWGEYKIGDLFILEQGKSKGLNHLQKTTHGISYLGATNNNNAVLTFVEMSENLVQRGNCIAFIRNGEGSMGYSVYKEEDFIATSDISVGYNEHLNRYNGLFITTIADKVRGKYNFGYKRSGERLAKEVLRLPTNSKGEPDYNYMEQYMKLQEYKKLKEYLSLSNEYLSH</sequence>
<keyword evidence="5" id="KW-0808">Transferase</keyword>
<dbReference type="Proteomes" id="UP000187464">
    <property type="component" value="Chromosome I"/>
</dbReference>
<dbReference type="GO" id="GO:0008168">
    <property type="term" value="F:methyltransferase activity"/>
    <property type="evidence" value="ECO:0007669"/>
    <property type="project" value="UniProtKB-KW"/>
</dbReference>
<dbReference type="GO" id="GO:0003677">
    <property type="term" value="F:DNA binding"/>
    <property type="evidence" value="ECO:0007669"/>
    <property type="project" value="UniProtKB-KW"/>
</dbReference>
<keyword evidence="6" id="KW-1185">Reference proteome</keyword>
<protein>
    <submittedName>
        <fullName evidence="5">Restriction enzyme subunit beta/N-6 DNA methylase</fullName>
    </submittedName>
</protein>
<evidence type="ECO:0000256" key="1">
    <source>
        <dbReference type="ARBA" id="ARBA00010923"/>
    </source>
</evidence>
<keyword evidence="5" id="KW-0489">Methyltransferase</keyword>
<name>A0A1R3SUK0_9BACT</name>
<dbReference type="GO" id="GO:0032259">
    <property type="term" value="P:methylation"/>
    <property type="evidence" value="ECO:0007669"/>
    <property type="project" value="UniProtKB-KW"/>
</dbReference>
<feature type="domain" description="Type I restriction modification DNA specificity" evidence="4">
    <location>
        <begin position="8"/>
        <end position="164"/>
    </location>
</feature>
<dbReference type="EMBL" id="LT605205">
    <property type="protein sequence ID" value="SCD19251.1"/>
    <property type="molecule type" value="Genomic_DNA"/>
</dbReference>
<dbReference type="STRING" id="1642647.PSM36_0419"/>
<accession>A0A1R3SUK0</accession>
<dbReference type="Pfam" id="PF01420">
    <property type="entry name" value="Methylase_S"/>
    <property type="match status" value="2"/>
</dbReference>
<dbReference type="RefSeq" id="WP_154670947.1">
    <property type="nucleotide sequence ID" value="NZ_LT605205.1"/>
</dbReference>
<dbReference type="Gene3D" id="3.90.220.20">
    <property type="entry name" value="DNA methylase specificity domains"/>
    <property type="match status" value="2"/>
</dbReference>
<dbReference type="SUPFAM" id="SSF116734">
    <property type="entry name" value="DNA methylase specificity domain"/>
    <property type="match status" value="2"/>
</dbReference>
<reference evidence="5 6" key="1">
    <citation type="submission" date="2016-08" db="EMBL/GenBank/DDBJ databases">
        <authorList>
            <person name="Seilhamer J.J."/>
        </authorList>
    </citation>
    <scope>NUCLEOTIDE SEQUENCE [LARGE SCALE GENOMIC DNA]</scope>
    <source>
        <strain evidence="5">M3/6</strain>
    </source>
</reference>
<keyword evidence="3" id="KW-0238">DNA-binding</keyword>
<proteinExistence type="inferred from homology"/>
<feature type="domain" description="Type I restriction modification DNA specificity" evidence="4">
    <location>
        <begin position="189"/>
        <end position="340"/>
    </location>
</feature>
<comment type="similarity">
    <text evidence="1">Belongs to the type-I restriction system S methylase family.</text>
</comment>
<organism evidence="5 6">
    <name type="scientific">Proteiniphilum saccharofermentans</name>
    <dbReference type="NCBI Taxonomy" id="1642647"/>
    <lineage>
        <taxon>Bacteria</taxon>
        <taxon>Pseudomonadati</taxon>
        <taxon>Bacteroidota</taxon>
        <taxon>Bacteroidia</taxon>
        <taxon>Bacteroidales</taxon>
        <taxon>Dysgonomonadaceae</taxon>
        <taxon>Proteiniphilum</taxon>
    </lineage>
</organism>
<evidence type="ECO:0000256" key="2">
    <source>
        <dbReference type="ARBA" id="ARBA00022747"/>
    </source>
</evidence>
<evidence type="ECO:0000313" key="6">
    <source>
        <dbReference type="Proteomes" id="UP000187464"/>
    </source>
</evidence>